<evidence type="ECO:0000259" key="7">
    <source>
        <dbReference type="PROSITE" id="PS50110"/>
    </source>
</evidence>
<dbReference type="Proteomes" id="UP000515312">
    <property type="component" value="Chromosome"/>
</dbReference>
<dbReference type="PROSITE" id="PS50110">
    <property type="entry name" value="RESPONSE_REGULATORY"/>
    <property type="match status" value="1"/>
</dbReference>
<evidence type="ECO:0000256" key="3">
    <source>
        <dbReference type="ARBA" id="ARBA00023125"/>
    </source>
</evidence>
<keyword evidence="2" id="KW-0805">Transcription regulation</keyword>
<sequence length="209" mass="22852">MNPSARIRVLCVDDHPIVRDGLAGIFLLQPDMELVGEAGSGQDAIELYQKLQPDVVLLDLRLRDMTGYEVMQQIFSTFPGAKVLVLTSLEGDADIERALALGARGYVVKGTGRDELVRAVRAVSAGKKHVPVDVAQRLAEHFASEKLSSRELEVLTLMAHGKRNKEIGAELSIAEDTVKMHVKNILGKLAVNDRTEAVTIALRRGILHL</sequence>
<evidence type="ECO:0000256" key="5">
    <source>
        <dbReference type="PROSITE-ProRule" id="PRU00169"/>
    </source>
</evidence>
<dbReference type="InterPro" id="IPR016032">
    <property type="entry name" value="Sig_transdc_resp-reg_C-effctor"/>
</dbReference>
<evidence type="ECO:0000259" key="6">
    <source>
        <dbReference type="PROSITE" id="PS50043"/>
    </source>
</evidence>
<dbReference type="InterPro" id="IPR011006">
    <property type="entry name" value="CheY-like_superfamily"/>
</dbReference>
<organism evidence="8 9">
    <name type="scientific">Alloacidobacterium dinghuense</name>
    <dbReference type="NCBI Taxonomy" id="2763107"/>
    <lineage>
        <taxon>Bacteria</taxon>
        <taxon>Pseudomonadati</taxon>
        <taxon>Acidobacteriota</taxon>
        <taxon>Terriglobia</taxon>
        <taxon>Terriglobales</taxon>
        <taxon>Acidobacteriaceae</taxon>
        <taxon>Alloacidobacterium</taxon>
    </lineage>
</organism>
<keyword evidence="1 5" id="KW-0597">Phosphoprotein</keyword>
<dbReference type="InterPro" id="IPR058245">
    <property type="entry name" value="NreC/VraR/RcsB-like_REC"/>
</dbReference>
<feature type="domain" description="Response regulatory" evidence="7">
    <location>
        <begin position="8"/>
        <end position="124"/>
    </location>
</feature>
<dbReference type="RefSeq" id="WP_186743524.1">
    <property type="nucleotide sequence ID" value="NZ_CP060394.1"/>
</dbReference>
<evidence type="ECO:0000256" key="1">
    <source>
        <dbReference type="ARBA" id="ARBA00022553"/>
    </source>
</evidence>
<evidence type="ECO:0000313" key="9">
    <source>
        <dbReference type="Proteomes" id="UP000515312"/>
    </source>
</evidence>
<proteinExistence type="predicted"/>
<dbReference type="SUPFAM" id="SSF46894">
    <property type="entry name" value="C-terminal effector domain of the bipartite response regulators"/>
    <property type="match status" value="1"/>
</dbReference>
<dbReference type="PROSITE" id="PS50043">
    <property type="entry name" value="HTH_LUXR_2"/>
    <property type="match status" value="1"/>
</dbReference>
<evidence type="ECO:0000313" key="8">
    <source>
        <dbReference type="EMBL" id="QNI32570.1"/>
    </source>
</evidence>
<dbReference type="InterPro" id="IPR001789">
    <property type="entry name" value="Sig_transdc_resp-reg_receiver"/>
</dbReference>
<dbReference type="Gene3D" id="3.40.50.2300">
    <property type="match status" value="1"/>
</dbReference>
<evidence type="ECO:0000256" key="2">
    <source>
        <dbReference type="ARBA" id="ARBA00023015"/>
    </source>
</evidence>
<dbReference type="Pfam" id="PF00196">
    <property type="entry name" value="GerE"/>
    <property type="match status" value="1"/>
</dbReference>
<dbReference type="EMBL" id="CP060394">
    <property type="protein sequence ID" value="QNI32570.1"/>
    <property type="molecule type" value="Genomic_DNA"/>
</dbReference>
<dbReference type="SUPFAM" id="SSF52172">
    <property type="entry name" value="CheY-like"/>
    <property type="match status" value="1"/>
</dbReference>
<dbReference type="PRINTS" id="PR00038">
    <property type="entry name" value="HTHLUXR"/>
</dbReference>
<dbReference type="GO" id="GO:0006355">
    <property type="term" value="P:regulation of DNA-templated transcription"/>
    <property type="evidence" value="ECO:0007669"/>
    <property type="project" value="InterPro"/>
</dbReference>
<dbReference type="PROSITE" id="PS00622">
    <property type="entry name" value="HTH_LUXR_1"/>
    <property type="match status" value="1"/>
</dbReference>
<dbReference type="PANTHER" id="PTHR44688:SF16">
    <property type="entry name" value="DNA-BINDING TRANSCRIPTIONAL ACTIVATOR DEVR_DOSR"/>
    <property type="match status" value="1"/>
</dbReference>
<feature type="domain" description="HTH luxR-type" evidence="6">
    <location>
        <begin position="140"/>
        <end position="205"/>
    </location>
</feature>
<dbReference type="GO" id="GO:0003677">
    <property type="term" value="F:DNA binding"/>
    <property type="evidence" value="ECO:0007669"/>
    <property type="project" value="UniProtKB-KW"/>
</dbReference>
<keyword evidence="4" id="KW-0804">Transcription</keyword>
<dbReference type="CDD" id="cd17535">
    <property type="entry name" value="REC_NarL-like"/>
    <property type="match status" value="1"/>
</dbReference>
<dbReference type="CDD" id="cd06170">
    <property type="entry name" value="LuxR_C_like"/>
    <property type="match status" value="1"/>
</dbReference>
<dbReference type="GO" id="GO:0000160">
    <property type="term" value="P:phosphorelay signal transduction system"/>
    <property type="evidence" value="ECO:0007669"/>
    <property type="project" value="InterPro"/>
</dbReference>
<dbReference type="PANTHER" id="PTHR44688">
    <property type="entry name" value="DNA-BINDING TRANSCRIPTIONAL ACTIVATOR DEVR_DOSR"/>
    <property type="match status" value="1"/>
</dbReference>
<name>A0A7G8BJ50_9BACT</name>
<dbReference type="InterPro" id="IPR000792">
    <property type="entry name" value="Tscrpt_reg_LuxR_C"/>
</dbReference>
<reference evidence="8 9" key="1">
    <citation type="submission" date="2020-08" db="EMBL/GenBank/DDBJ databases">
        <title>Edaphobacter telluris sp. nov. and Acidobacterium dinghuensis sp. nov., two acidobacteria isolated from forest soil.</title>
        <authorList>
            <person name="Fu J."/>
            <person name="Qiu L."/>
        </authorList>
    </citation>
    <scope>NUCLEOTIDE SEQUENCE [LARGE SCALE GENOMIC DNA]</scope>
    <source>
        <strain evidence="8">4Y35</strain>
    </source>
</reference>
<accession>A0A7G8BJ50</accession>
<dbReference type="AlphaFoldDB" id="A0A7G8BJ50"/>
<gene>
    <name evidence="8" type="ORF">H7849_00630</name>
</gene>
<keyword evidence="9" id="KW-1185">Reference proteome</keyword>
<protein>
    <submittedName>
        <fullName evidence="8">Response regulator transcription factor</fullName>
    </submittedName>
</protein>
<evidence type="ECO:0000256" key="4">
    <source>
        <dbReference type="ARBA" id="ARBA00023163"/>
    </source>
</evidence>
<keyword evidence="3" id="KW-0238">DNA-binding</keyword>
<dbReference type="SMART" id="SM00448">
    <property type="entry name" value="REC"/>
    <property type="match status" value="1"/>
</dbReference>
<dbReference type="KEGG" id="adin:H7849_00630"/>
<feature type="modified residue" description="4-aspartylphosphate" evidence="5">
    <location>
        <position position="59"/>
    </location>
</feature>
<dbReference type="Pfam" id="PF00072">
    <property type="entry name" value="Response_reg"/>
    <property type="match status" value="1"/>
</dbReference>
<dbReference type="SMART" id="SM00421">
    <property type="entry name" value="HTH_LUXR"/>
    <property type="match status" value="1"/>
</dbReference>